<name>A0A2P1VP50_PLESH</name>
<accession>A0A2P1VP50</accession>
<sequence>MTVALLAGLGSFALYFFTALIMLMVFKWAYVRVTPYDEWALVKEQKNVAAAVTLAGAFIGYSLAIASAASNSVSLFDFIVWGIVALFAQIIAFLIVRFGLMPSFVERINNNEIGAGIVMAGMSVSVGLLNAACMTY</sequence>
<evidence type="ECO:0000256" key="5">
    <source>
        <dbReference type="ARBA" id="ARBA00022989"/>
    </source>
</evidence>
<dbReference type="Pfam" id="PF03994">
    <property type="entry name" value="DUF350"/>
    <property type="match status" value="1"/>
</dbReference>
<proteinExistence type="inferred from homology"/>
<comment type="subcellular location">
    <subcellularLocation>
        <location evidence="1">Cell membrane</location>
        <topology evidence="1">Multi-pass membrane protein</topology>
    </subcellularLocation>
</comment>
<dbReference type="GO" id="GO:0005886">
    <property type="term" value="C:plasma membrane"/>
    <property type="evidence" value="ECO:0007669"/>
    <property type="project" value="UniProtKB-SubCell"/>
</dbReference>
<evidence type="ECO:0000313" key="7">
    <source>
        <dbReference type="EMBL" id="MBO1106826.1"/>
    </source>
</evidence>
<organism evidence="7 8">
    <name type="scientific">Plesiomonas shigelloides</name>
    <name type="common">Aeromonas shigelloides</name>
    <dbReference type="NCBI Taxonomy" id="703"/>
    <lineage>
        <taxon>Bacteria</taxon>
        <taxon>Pseudomonadati</taxon>
        <taxon>Pseudomonadota</taxon>
        <taxon>Gammaproteobacteria</taxon>
        <taxon>Enterobacterales</taxon>
        <taxon>Enterobacteriaceae</taxon>
        <taxon>Plesiomonas</taxon>
    </lineage>
</organism>
<dbReference type="EMBL" id="JAFNAA010000001">
    <property type="protein sequence ID" value="MBO1106826.1"/>
    <property type="molecule type" value="Genomic_DNA"/>
</dbReference>
<reference evidence="7" key="1">
    <citation type="submission" date="2021-03" db="EMBL/GenBank/DDBJ databases">
        <title>Plesiomonas shigelloides zfcc0051, isolated from zebrafish feces.</title>
        <authorList>
            <person name="Vanderhoek Z."/>
            <person name="Gaulke C."/>
        </authorList>
    </citation>
    <scope>NUCLEOTIDE SEQUENCE</scope>
    <source>
        <strain evidence="7">Zfcc0051</strain>
    </source>
</reference>
<evidence type="ECO:0000313" key="8">
    <source>
        <dbReference type="Proteomes" id="UP000664658"/>
    </source>
</evidence>
<evidence type="ECO:0000256" key="6">
    <source>
        <dbReference type="ARBA" id="ARBA00023136"/>
    </source>
</evidence>
<keyword evidence="3" id="KW-1003">Cell membrane</keyword>
<dbReference type="InterPro" id="IPR007140">
    <property type="entry name" value="DUF350"/>
</dbReference>
<comment type="caution">
    <text evidence="7">The sequence shown here is derived from an EMBL/GenBank/DDBJ whole genome shotgun (WGS) entry which is preliminary data.</text>
</comment>
<evidence type="ECO:0000256" key="3">
    <source>
        <dbReference type="ARBA" id="ARBA00022475"/>
    </source>
</evidence>
<evidence type="ECO:0000256" key="1">
    <source>
        <dbReference type="ARBA" id="ARBA00004651"/>
    </source>
</evidence>
<dbReference type="Proteomes" id="UP000664658">
    <property type="component" value="Unassembled WGS sequence"/>
</dbReference>
<evidence type="ECO:0000256" key="4">
    <source>
        <dbReference type="ARBA" id="ARBA00022692"/>
    </source>
</evidence>
<dbReference type="GeneID" id="69705789"/>
<keyword evidence="5" id="KW-1133">Transmembrane helix</keyword>
<comment type="similarity">
    <text evidence="2">Belongs to the UPF0719 family.</text>
</comment>
<evidence type="ECO:0000256" key="2">
    <source>
        <dbReference type="ARBA" id="ARBA00005779"/>
    </source>
</evidence>
<dbReference type="PANTHER" id="PTHR40043">
    <property type="entry name" value="UPF0719 INNER MEMBRANE PROTEIN YJFL"/>
    <property type="match status" value="1"/>
</dbReference>
<dbReference type="AlphaFoldDB" id="A0A2P1VP50"/>
<keyword evidence="4" id="KW-0812">Transmembrane</keyword>
<dbReference type="PANTHER" id="PTHR40043:SF1">
    <property type="entry name" value="UPF0719 INNER MEMBRANE PROTEIN YJFL"/>
    <property type="match status" value="1"/>
</dbReference>
<keyword evidence="6" id="KW-0472">Membrane</keyword>
<protein>
    <submittedName>
        <fullName evidence="7">DUF350 domain-containing protein</fullName>
    </submittedName>
</protein>
<dbReference type="RefSeq" id="WP_010862129.1">
    <property type="nucleotide sequence ID" value="NZ_CP076371.1"/>
</dbReference>
<gene>
    <name evidence="7" type="ORF">J2R62_01075</name>
</gene>